<keyword evidence="2" id="KW-1185">Reference proteome</keyword>
<name>A0A2A9NHA3_9AGAR</name>
<proteinExistence type="predicted"/>
<dbReference type="Proteomes" id="UP000242287">
    <property type="component" value="Unassembled WGS sequence"/>
</dbReference>
<gene>
    <name evidence="1" type="ORF">AMATHDRAFT_4384</name>
</gene>
<dbReference type="AlphaFoldDB" id="A0A2A9NHA3"/>
<reference evidence="1 2" key="1">
    <citation type="submission" date="2014-02" db="EMBL/GenBank/DDBJ databases">
        <title>Transposable element dynamics among asymbiotic and ectomycorrhizal Amanita fungi.</title>
        <authorList>
            <consortium name="DOE Joint Genome Institute"/>
            <person name="Hess J."/>
            <person name="Skrede I."/>
            <person name="Wolfe B."/>
            <person name="LaButti K."/>
            <person name="Ohm R.A."/>
            <person name="Grigoriev I.V."/>
            <person name="Pringle A."/>
        </authorList>
    </citation>
    <scope>NUCLEOTIDE SEQUENCE [LARGE SCALE GENOMIC DNA]</scope>
    <source>
        <strain evidence="1 2">SKay4041</strain>
    </source>
</reference>
<sequence>MARYDKGDKALLNRSYNARRCDDPEDPEQVTVTPPMAVVTIAETWTHEIFKTPAASSVEDVRYKLTYQVKQDRKSSDYVPAPDAKERTTIHWGAWTSFEGNKNHKPEINQICRIGTASAKMGGTLPSHLARGNVVKIIDILSVLSERSIAHSKSLRERCQATNDALYIVVKLIPRIDYYCIEKWVSNEVLQPTSQS</sequence>
<organism evidence="1 2">
    <name type="scientific">Amanita thiersii Skay4041</name>
    <dbReference type="NCBI Taxonomy" id="703135"/>
    <lineage>
        <taxon>Eukaryota</taxon>
        <taxon>Fungi</taxon>
        <taxon>Dikarya</taxon>
        <taxon>Basidiomycota</taxon>
        <taxon>Agaricomycotina</taxon>
        <taxon>Agaricomycetes</taxon>
        <taxon>Agaricomycetidae</taxon>
        <taxon>Agaricales</taxon>
        <taxon>Pluteineae</taxon>
        <taxon>Amanitaceae</taxon>
        <taxon>Amanita</taxon>
    </lineage>
</organism>
<accession>A0A2A9NHA3</accession>
<evidence type="ECO:0000313" key="2">
    <source>
        <dbReference type="Proteomes" id="UP000242287"/>
    </source>
</evidence>
<dbReference type="EMBL" id="KZ302014">
    <property type="protein sequence ID" value="PFH49989.1"/>
    <property type="molecule type" value="Genomic_DNA"/>
</dbReference>
<evidence type="ECO:0000313" key="1">
    <source>
        <dbReference type="EMBL" id="PFH49989.1"/>
    </source>
</evidence>
<protein>
    <submittedName>
        <fullName evidence="1">Uncharacterized protein</fullName>
    </submittedName>
</protein>